<evidence type="ECO:0000256" key="5">
    <source>
        <dbReference type="ARBA" id="ARBA00022825"/>
    </source>
</evidence>
<evidence type="ECO:0000256" key="4">
    <source>
        <dbReference type="ARBA" id="ARBA00022801"/>
    </source>
</evidence>
<evidence type="ECO:0000259" key="8">
    <source>
        <dbReference type="SMART" id="SM00892"/>
    </source>
</evidence>
<dbReference type="SMART" id="SM00477">
    <property type="entry name" value="NUC"/>
    <property type="match status" value="1"/>
</dbReference>
<dbReference type="InterPro" id="IPR009003">
    <property type="entry name" value="Peptidase_S1_PA"/>
</dbReference>
<evidence type="ECO:0000313" key="9">
    <source>
        <dbReference type="EMBL" id="BBX89998.1"/>
    </source>
</evidence>
<evidence type="ECO:0000256" key="3">
    <source>
        <dbReference type="ARBA" id="ARBA00022729"/>
    </source>
</evidence>
<dbReference type="Gene3D" id="3.40.570.10">
    <property type="entry name" value="Extracellular Endonuclease, subunit A"/>
    <property type="match status" value="1"/>
</dbReference>
<dbReference type="Gene3D" id="2.40.10.10">
    <property type="entry name" value="Trypsin-like serine proteases"/>
    <property type="match status" value="2"/>
</dbReference>
<keyword evidence="3" id="KW-0732">Signal</keyword>
<evidence type="ECO:0000256" key="1">
    <source>
        <dbReference type="ARBA" id="ARBA00008764"/>
    </source>
</evidence>
<keyword evidence="10" id="KW-1185">Reference proteome</keyword>
<dbReference type="InterPro" id="IPR020821">
    <property type="entry name" value="ENPP1-3/EXOG-like_nuc-like"/>
</dbReference>
<feature type="domain" description="ENPP1-3/EXOG-like endonuclease/phosphodiesterase" evidence="7">
    <location>
        <begin position="450"/>
        <end position="672"/>
    </location>
</feature>
<evidence type="ECO:0000259" key="7">
    <source>
        <dbReference type="SMART" id="SM00477"/>
    </source>
</evidence>
<dbReference type="Proteomes" id="UP000466683">
    <property type="component" value="Chromosome"/>
</dbReference>
<dbReference type="CDD" id="cd00091">
    <property type="entry name" value="NUC"/>
    <property type="match status" value="1"/>
</dbReference>
<dbReference type="SUPFAM" id="SSF54060">
    <property type="entry name" value="His-Me finger endonucleases"/>
    <property type="match status" value="1"/>
</dbReference>
<evidence type="ECO:0000256" key="2">
    <source>
        <dbReference type="ARBA" id="ARBA00022670"/>
    </source>
</evidence>
<dbReference type="InterPro" id="IPR044929">
    <property type="entry name" value="DNA/RNA_non-sp_Endonuclease_sf"/>
</dbReference>
<dbReference type="InterPro" id="IPR044925">
    <property type="entry name" value="His-Me_finger_sf"/>
</dbReference>
<dbReference type="PRINTS" id="PR00839">
    <property type="entry name" value="V8PROTEASE"/>
</dbReference>
<organism evidence="9 10">
    <name type="scientific">Mycolicibacterium boenickei</name>
    <dbReference type="NCBI Taxonomy" id="146017"/>
    <lineage>
        <taxon>Bacteria</taxon>
        <taxon>Bacillati</taxon>
        <taxon>Actinomycetota</taxon>
        <taxon>Actinomycetes</taxon>
        <taxon>Mycobacteriales</taxon>
        <taxon>Mycobacteriaceae</taxon>
        <taxon>Mycolicibacterium</taxon>
    </lineage>
</organism>
<reference evidence="9 10" key="1">
    <citation type="journal article" date="2019" name="Emerg. Microbes Infect.">
        <title>Comprehensive subspecies identification of 175 nontuberculous mycobacteria species based on 7547 genomic profiles.</title>
        <authorList>
            <person name="Matsumoto Y."/>
            <person name="Kinjo T."/>
            <person name="Motooka D."/>
            <person name="Nabeya D."/>
            <person name="Jung N."/>
            <person name="Uechi K."/>
            <person name="Horii T."/>
            <person name="Iida T."/>
            <person name="Fujita J."/>
            <person name="Nakamura S."/>
        </authorList>
    </citation>
    <scope>NUCLEOTIDE SEQUENCE [LARGE SCALE GENOMIC DNA]</scope>
    <source>
        <strain evidence="9 10">JCM 15653</strain>
    </source>
</reference>
<keyword evidence="4 6" id="KW-0378">Hydrolase</keyword>
<dbReference type="PANTHER" id="PTHR13966">
    <property type="entry name" value="ENDONUCLEASE RELATED"/>
    <property type="match status" value="1"/>
</dbReference>
<keyword evidence="5 6" id="KW-0720">Serine protease</keyword>
<dbReference type="InterPro" id="IPR043504">
    <property type="entry name" value="Peptidase_S1_PA_chymotrypsin"/>
</dbReference>
<dbReference type="Pfam" id="PF13365">
    <property type="entry name" value="Trypsin_2"/>
    <property type="match status" value="1"/>
</dbReference>
<sequence length="693" mass="75345">MQRYPDAHEVAVMSNVFMDPDHCRLVRRVAAITAGDLTSTQISKVVDGDLDLLKALPQSGKDKVAALVKPQMRGELEKIIGPTTDFVPIYYVEMARVSAQAVARVIDGKRRPLGTGVMVSPRLFMTNNHVIADAQSAASTSIQFNYQLDLDDVPAAVTEFRLDPATFFWTSDENELDVSLIAVGPRTAGDGKLPDFGWSAMSSAQDKHAEGDHVTIIEHPDADYKQIALRENRVIGRGKKGVTLYYAADTLHGSSGSPVFNDQFNLVALHHAGGGHNDTELEDGQPVPDDCNEGIRISAIVDALRARHDQLPAGLRDLLAEALNPPAAATALEGTAVVVNASNGAPVVRTAPAVVTADLSLPRLTITGNVADLNSAPPAIAITTDDASAVQPAVLERNDAPNPDYSNRSGYDPDFLPKAVAVPSIPAKLLARCAVPKGLKRSSANVVLRYHHFSLVIRADRRMPLFTIVNIDGRRLRKINRETGEVEAVETWYTDPRLRPEQQLDQDVFERQKPRLFDRGHMVRRLDPAWGSPVAAKQAADDTFHFANCCPQISAFNQHLWAGIENYALDNAGAEKRQITVITGPVFGENDPLYRGVNVPRQFWKIVVRVSPEDGDLRATAFLADQNAALDAAFGSDNESFTDTDKVVMFQKSVSDIERLAGLSFGALRDHDTMTVGLEGIAPVLDSLDDAGW</sequence>
<dbReference type="InterPro" id="IPR008256">
    <property type="entry name" value="Peptidase_S1B"/>
</dbReference>
<name>A0ABN5Z7R6_9MYCO</name>
<dbReference type="SMART" id="SM00892">
    <property type="entry name" value="Endonuclease_NS"/>
    <property type="match status" value="1"/>
</dbReference>
<dbReference type="InterPro" id="IPR001604">
    <property type="entry name" value="Endo_G_ENPP1-like_dom"/>
</dbReference>
<dbReference type="EC" id="3.4.21.-" evidence="6"/>
<protein>
    <recommendedName>
        <fullName evidence="6">Serine protease</fullName>
        <ecNumber evidence="6">3.4.21.-</ecNumber>
    </recommendedName>
</protein>
<accession>A0ABN5Z7R6</accession>
<evidence type="ECO:0000256" key="6">
    <source>
        <dbReference type="RuleBase" id="RU004296"/>
    </source>
</evidence>
<dbReference type="Pfam" id="PF01223">
    <property type="entry name" value="Endonuclease_NS"/>
    <property type="match status" value="1"/>
</dbReference>
<dbReference type="EMBL" id="AP022579">
    <property type="protein sequence ID" value="BBX89998.1"/>
    <property type="molecule type" value="Genomic_DNA"/>
</dbReference>
<dbReference type="SUPFAM" id="SSF50494">
    <property type="entry name" value="Trypsin-like serine proteases"/>
    <property type="match status" value="1"/>
</dbReference>
<evidence type="ECO:0000313" key="10">
    <source>
        <dbReference type="Proteomes" id="UP000466683"/>
    </source>
</evidence>
<dbReference type="PANTHER" id="PTHR13966:SF5">
    <property type="entry name" value="ENDONUCLEASE G, MITOCHONDRIAL"/>
    <property type="match status" value="1"/>
</dbReference>
<dbReference type="InterPro" id="IPR040255">
    <property type="entry name" value="Non-specific_endonuclease"/>
</dbReference>
<feature type="domain" description="DNA/RNA non-specific endonuclease/pyrophosphatase/phosphodiesterase" evidence="8">
    <location>
        <begin position="449"/>
        <end position="672"/>
    </location>
</feature>
<comment type="similarity">
    <text evidence="1 6">Belongs to the peptidase S1B family.</text>
</comment>
<gene>
    <name evidence="9" type="ORF">MBOE_16470</name>
</gene>
<proteinExistence type="inferred from homology"/>
<keyword evidence="2 6" id="KW-0645">Protease</keyword>